<dbReference type="Pfam" id="PF01357">
    <property type="entry name" value="Expansin_C"/>
    <property type="match status" value="1"/>
</dbReference>
<dbReference type="EMBL" id="JAHRHJ020000001">
    <property type="protein sequence ID" value="KAH9328272.1"/>
    <property type="molecule type" value="Genomic_DNA"/>
</dbReference>
<dbReference type="Gene3D" id="2.60.40.760">
    <property type="entry name" value="Expansin, cellulose-binding-like domain"/>
    <property type="match status" value="1"/>
</dbReference>
<name>A0AA38GSF6_TAXCH</name>
<sequence>TLGEYPGKNITFHINKGSTDYWFSILIEYEDRDGYVGAVHLKEVHCRSTV</sequence>
<feature type="non-terminal residue" evidence="2">
    <location>
        <position position="1"/>
    </location>
</feature>
<evidence type="ECO:0000313" key="2">
    <source>
        <dbReference type="EMBL" id="KAH9328272.1"/>
    </source>
</evidence>
<feature type="domain" description="Expansin-like CBD" evidence="1">
    <location>
        <begin position="10"/>
        <end position="44"/>
    </location>
</feature>
<organism evidence="2 3">
    <name type="scientific">Taxus chinensis</name>
    <name type="common">Chinese yew</name>
    <name type="synonym">Taxus wallichiana var. chinensis</name>
    <dbReference type="NCBI Taxonomy" id="29808"/>
    <lineage>
        <taxon>Eukaryota</taxon>
        <taxon>Viridiplantae</taxon>
        <taxon>Streptophyta</taxon>
        <taxon>Embryophyta</taxon>
        <taxon>Tracheophyta</taxon>
        <taxon>Spermatophyta</taxon>
        <taxon>Pinopsida</taxon>
        <taxon>Pinidae</taxon>
        <taxon>Conifers II</taxon>
        <taxon>Cupressales</taxon>
        <taxon>Taxaceae</taxon>
        <taxon>Taxus</taxon>
    </lineage>
</organism>
<gene>
    <name evidence="2" type="ORF">KI387_000380</name>
</gene>
<protein>
    <recommendedName>
        <fullName evidence="1">Expansin-like CBD domain-containing protein</fullName>
    </recommendedName>
</protein>
<accession>A0AA38GSF6</accession>
<keyword evidence="3" id="KW-1185">Reference proteome</keyword>
<evidence type="ECO:0000259" key="1">
    <source>
        <dbReference type="Pfam" id="PF01357"/>
    </source>
</evidence>
<dbReference type="InterPro" id="IPR036749">
    <property type="entry name" value="Expansin_CBD_sf"/>
</dbReference>
<reference evidence="2 3" key="1">
    <citation type="journal article" date="2021" name="Nat. Plants">
        <title>The Taxus genome provides insights into paclitaxel biosynthesis.</title>
        <authorList>
            <person name="Xiong X."/>
            <person name="Gou J."/>
            <person name="Liao Q."/>
            <person name="Li Y."/>
            <person name="Zhou Q."/>
            <person name="Bi G."/>
            <person name="Li C."/>
            <person name="Du R."/>
            <person name="Wang X."/>
            <person name="Sun T."/>
            <person name="Guo L."/>
            <person name="Liang H."/>
            <person name="Lu P."/>
            <person name="Wu Y."/>
            <person name="Zhang Z."/>
            <person name="Ro D.K."/>
            <person name="Shang Y."/>
            <person name="Huang S."/>
            <person name="Yan J."/>
        </authorList>
    </citation>
    <scope>NUCLEOTIDE SEQUENCE [LARGE SCALE GENOMIC DNA]</scope>
    <source>
        <strain evidence="2">Ta-2019</strain>
    </source>
</reference>
<comment type="caution">
    <text evidence="2">The sequence shown here is derived from an EMBL/GenBank/DDBJ whole genome shotgun (WGS) entry which is preliminary data.</text>
</comment>
<dbReference type="AlphaFoldDB" id="A0AA38GSF6"/>
<evidence type="ECO:0000313" key="3">
    <source>
        <dbReference type="Proteomes" id="UP000824469"/>
    </source>
</evidence>
<dbReference type="Proteomes" id="UP000824469">
    <property type="component" value="Unassembled WGS sequence"/>
</dbReference>
<dbReference type="InterPro" id="IPR007117">
    <property type="entry name" value="Expansin_CBD"/>
</dbReference>
<proteinExistence type="predicted"/>
<dbReference type="SUPFAM" id="SSF49590">
    <property type="entry name" value="PHL pollen allergen"/>
    <property type="match status" value="1"/>
</dbReference>
<feature type="non-terminal residue" evidence="2">
    <location>
        <position position="50"/>
    </location>
</feature>